<comment type="caution">
    <text evidence="2">The sequence shown here is derived from an EMBL/GenBank/DDBJ whole genome shotgun (WGS) entry which is preliminary data.</text>
</comment>
<reference evidence="2" key="1">
    <citation type="journal article" date="2014" name="Front. Microbiol.">
        <title>High frequency of phylogenetically diverse reductive dehalogenase-homologous genes in deep subseafloor sedimentary metagenomes.</title>
        <authorList>
            <person name="Kawai M."/>
            <person name="Futagami T."/>
            <person name="Toyoda A."/>
            <person name="Takaki Y."/>
            <person name="Nishi S."/>
            <person name="Hori S."/>
            <person name="Arai W."/>
            <person name="Tsubouchi T."/>
            <person name="Morono Y."/>
            <person name="Uchiyama I."/>
            <person name="Ito T."/>
            <person name="Fujiyama A."/>
            <person name="Inagaki F."/>
            <person name="Takami H."/>
        </authorList>
    </citation>
    <scope>NUCLEOTIDE SEQUENCE</scope>
    <source>
        <strain evidence="2">Expedition CK06-06</strain>
    </source>
</reference>
<organism evidence="2">
    <name type="scientific">marine sediment metagenome</name>
    <dbReference type="NCBI Taxonomy" id="412755"/>
    <lineage>
        <taxon>unclassified sequences</taxon>
        <taxon>metagenomes</taxon>
        <taxon>ecological metagenomes</taxon>
    </lineage>
</organism>
<dbReference type="AlphaFoldDB" id="X1P2D8"/>
<sequence length="107" mass="12134">LTDIFPRDIRNSEQSEKLPREHSFLKADGDIVVTSIQRQGDSMLVRLFNPHETTEKISLDPAASYTEVRCVTLDGRDDSKSTVLSRGEMTELLIPPKRIATVIFEME</sequence>
<protein>
    <recommendedName>
        <fullName evidence="3">Glycosyl hydrolases family 38 C-terminal beta sandwich domain-containing protein</fullName>
    </recommendedName>
</protein>
<evidence type="ECO:0008006" key="3">
    <source>
        <dbReference type="Google" id="ProtNLM"/>
    </source>
</evidence>
<evidence type="ECO:0000256" key="1">
    <source>
        <dbReference type="SAM" id="MobiDB-lite"/>
    </source>
</evidence>
<proteinExistence type="predicted"/>
<feature type="non-terminal residue" evidence="2">
    <location>
        <position position="1"/>
    </location>
</feature>
<accession>X1P2D8</accession>
<gene>
    <name evidence="2" type="ORF">S06H3_29939</name>
</gene>
<evidence type="ECO:0000313" key="2">
    <source>
        <dbReference type="EMBL" id="GAI25069.1"/>
    </source>
</evidence>
<dbReference type="EMBL" id="BARV01017594">
    <property type="protein sequence ID" value="GAI25069.1"/>
    <property type="molecule type" value="Genomic_DNA"/>
</dbReference>
<feature type="region of interest" description="Disordered" evidence="1">
    <location>
        <begin position="1"/>
        <end position="21"/>
    </location>
</feature>
<name>X1P2D8_9ZZZZ</name>